<name>A0A0R3TMV2_RODNA</name>
<evidence type="ECO:0000313" key="1">
    <source>
        <dbReference type="EMBL" id="VDO04721.1"/>
    </source>
</evidence>
<evidence type="ECO:0000313" key="2">
    <source>
        <dbReference type="Proteomes" id="UP000278807"/>
    </source>
</evidence>
<dbReference type="WBParaSite" id="HNAJ_0000867201-mRNA-1">
    <property type="protein sequence ID" value="HNAJ_0000867201-mRNA-1"/>
    <property type="gene ID" value="HNAJ_0000867201"/>
</dbReference>
<proteinExistence type="predicted"/>
<accession>A0A0R3TMV2</accession>
<dbReference type="AlphaFoldDB" id="A0A0R3TMV2"/>
<sequence length="88" mass="9699">MAPSLHRVIYKSALLRLQNLLALETINVNYTGDPLSLQEIKHSSRANALPSVDVVSHPTARLLQDVVCCTQLLDFFRKSSRANALTGP</sequence>
<reference evidence="3" key="1">
    <citation type="submission" date="2017-02" db="UniProtKB">
        <authorList>
            <consortium name="WormBaseParasite"/>
        </authorList>
    </citation>
    <scope>IDENTIFICATION</scope>
</reference>
<gene>
    <name evidence="1" type="ORF">HNAJ_LOCUS8668</name>
</gene>
<protein>
    <submittedName>
        <fullName evidence="1 3">Uncharacterized protein</fullName>
    </submittedName>
</protein>
<evidence type="ECO:0000313" key="3">
    <source>
        <dbReference type="WBParaSite" id="HNAJ_0000867201-mRNA-1"/>
    </source>
</evidence>
<dbReference type="EMBL" id="UZAE01012354">
    <property type="protein sequence ID" value="VDO04721.1"/>
    <property type="molecule type" value="Genomic_DNA"/>
</dbReference>
<reference evidence="1 2" key="2">
    <citation type="submission" date="2018-11" db="EMBL/GenBank/DDBJ databases">
        <authorList>
            <consortium name="Pathogen Informatics"/>
        </authorList>
    </citation>
    <scope>NUCLEOTIDE SEQUENCE [LARGE SCALE GENOMIC DNA]</scope>
</reference>
<dbReference type="Proteomes" id="UP000278807">
    <property type="component" value="Unassembled WGS sequence"/>
</dbReference>
<keyword evidence="2" id="KW-1185">Reference proteome</keyword>
<organism evidence="3">
    <name type="scientific">Rodentolepis nana</name>
    <name type="common">Dwarf tapeworm</name>
    <name type="synonym">Hymenolepis nana</name>
    <dbReference type="NCBI Taxonomy" id="102285"/>
    <lineage>
        <taxon>Eukaryota</taxon>
        <taxon>Metazoa</taxon>
        <taxon>Spiralia</taxon>
        <taxon>Lophotrochozoa</taxon>
        <taxon>Platyhelminthes</taxon>
        <taxon>Cestoda</taxon>
        <taxon>Eucestoda</taxon>
        <taxon>Cyclophyllidea</taxon>
        <taxon>Hymenolepididae</taxon>
        <taxon>Rodentolepis</taxon>
    </lineage>
</organism>